<dbReference type="AlphaFoldDB" id="M2N9V9"/>
<feature type="transmembrane region" description="Helical" evidence="2">
    <location>
        <begin position="623"/>
        <end position="643"/>
    </location>
</feature>
<feature type="compositionally biased region" description="Polar residues" evidence="1">
    <location>
        <begin position="92"/>
        <end position="101"/>
    </location>
</feature>
<dbReference type="Proteomes" id="UP000011761">
    <property type="component" value="Unassembled WGS sequence"/>
</dbReference>
<dbReference type="eggNOG" id="ENOG502SQVM">
    <property type="taxonomic scope" value="Eukaryota"/>
</dbReference>
<feature type="compositionally biased region" description="Basic and acidic residues" evidence="1">
    <location>
        <begin position="16"/>
        <end position="29"/>
    </location>
</feature>
<accession>M2N9V9</accession>
<dbReference type="OrthoDB" id="5416037at2759"/>
<evidence type="ECO:0000313" key="4">
    <source>
        <dbReference type="EMBL" id="EMC95610.1"/>
    </source>
</evidence>
<feature type="compositionally biased region" description="Low complexity" evidence="1">
    <location>
        <begin position="189"/>
        <end position="198"/>
    </location>
</feature>
<dbReference type="GeneID" id="19114903"/>
<feature type="compositionally biased region" description="Basic residues" evidence="1">
    <location>
        <begin position="44"/>
        <end position="59"/>
    </location>
</feature>
<feature type="domain" description="DUF6594" evidence="3">
    <location>
        <begin position="436"/>
        <end position="664"/>
    </location>
</feature>
<evidence type="ECO:0000259" key="3">
    <source>
        <dbReference type="Pfam" id="PF20237"/>
    </source>
</evidence>
<dbReference type="KEGG" id="bcom:BAUCODRAFT_496017"/>
<feature type="transmembrane region" description="Helical" evidence="2">
    <location>
        <begin position="598"/>
        <end position="616"/>
    </location>
</feature>
<dbReference type="EMBL" id="KB445556">
    <property type="protein sequence ID" value="EMC95610.1"/>
    <property type="molecule type" value="Genomic_DNA"/>
</dbReference>
<sequence>MSETAEEGSPLVPPKRRTDGPWSAHEEPSRSSSSEWVDIDNSPPRKRKALKRTLHRHSQQSRLPSARMGEARGSQSDFGRFFPRLSQILEASESTPGSRPTTRGAGTDTSRHREGNTARRRHHRDDNNTIYRRGAKHRTSGVQKRSEPLLQANSSLLSVLSSLTGASERSSGSNSTITQQSFDRRSSDSSRTPTGRPRYAASAFDAESSVSGQSRPRFPNVFEYMMSYSVNEESNDIQSMLSSSASSLYEPSIAASSDAPDTPSSRSTFPSPTSTRSHSVAELRRSPEPSARPLRKQPSVEDVMEEEEASVTGSTALSELNLDMRQRSTSRSSRTSQRSTDQSSHDALPTQQQTQYGNQTRQYYFTETAHGQPRSPSASSTTTEAYGYPMAVQQYQWPTSPGMYMPLVASQEADVHGHRPPAPDAPDLSKQTFAGYELLARELASDESSVTPLYRKFEYLNHRLLLHLQDEICELEEQLRTIDEITAQIDRTQPDGQRMPASRRREAYQGSDLYYQRTSLLGRIFTKTTQYNQAMTAYTGMSKGSHRAEAGELEAYQNWMGRHAPVHEIEARFLERDDDLIVPGKSEVATDNPFKRAALAYGPLALMLPLLLFSIIPTLVGRLVVIALIAVGAFIVAAATTQMRHLIPAREWAVCGATYVLLMVAIAGCIPQHRT</sequence>
<feature type="region of interest" description="Disordered" evidence="1">
    <location>
        <begin position="164"/>
        <end position="217"/>
    </location>
</feature>
<evidence type="ECO:0000313" key="5">
    <source>
        <dbReference type="Proteomes" id="UP000011761"/>
    </source>
</evidence>
<proteinExistence type="predicted"/>
<keyword evidence="2" id="KW-1133">Transmembrane helix</keyword>
<dbReference type="OMA" id="QWHKTDV"/>
<gene>
    <name evidence="4" type="ORF">BAUCODRAFT_496017</name>
</gene>
<dbReference type="Pfam" id="PF20237">
    <property type="entry name" value="DUF6594"/>
    <property type="match status" value="1"/>
</dbReference>
<dbReference type="InterPro" id="IPR046529">
    <property type="entry name" value="DUF6594"/>
</dbReference>
<dbReference type="HOGENOM" id="CLU_407070_0_0_1"/>
<name>M2N9V9_BAUPA</name>
<feature type="transmembrane region" description="Helical" evidence="2">
    <location>
        <begin position="649"/>
        <end position="670"/>
    </location>
</feature>
<protein>
    <recommendedName>
        <fullName evidence="3">DUF6594 domain-containing protein</fullName>
    </recommendedName>
</protein>
<dbReference type="PANTHER" id="PTHR34502:SF6">
    <property type="entry name" value="DUF6594 DOMAIN-CONTAINING PROTEIN"/>
    <property type="match status" value="1"/>
</dbReference>
<feature type="region of interest" description="Disordered" evidence="1">
    <location>
        <begin position="1"/>
        <end position="149"/>
    </location>
</feature>
<evidence type="ECO:0000256" key="1">
    <source>
        <dbReference type="SAM" id="MobiDB-lite"/>
    </source>
</evidence>
<feature type="compositionally biased region" description="Low complexity" evidence="1">
    <location>
        <begin position="327"/>
        <end position="342"/>
    </location>
</feature>
<keyword evidence="5" id="KW-1185">Reference proteome</keyword>
<keyword evidence="2" id="KW-0472">Membrane</keyword>
<keyword evidence="2" id="KW-0812">Transmembrane</keyword>
<feature type="region of interest" description="Disordered" evidence="1">
    <location>
        <begin position="252"/>
        <end position="356"/>
    </location>
</feature>
<feature type="compositionally biased region" description="Low complexity" evidence="1">
    <location>
        <begin position="252"/>
        <end position="278"/>
    </location>
</feature>
<evidence type="ECO:0000256" key="2">
    <source>
        <dbReference type="SAM" id="Phobius"/>
    </source>
</evidence>
<dbReference type="RefSeq" id="XP_007677067.1">
    <property type="nucleotide sequence ID" value="XM_007678877.1"/>
</dbReference>
<feature type="compositionally biased region" description="Polar residues" evidence="1">
    <location>
        <begin position="168"/>
        <end position="180"/>
    </location>
</feature>
<dbReference type="PANTHER" id="PTHR34502">
    <property type="entry name" value="DUF6594 DOMAIN-CONTAINING PROTEIN-RELATED"/>
    <property type="match status" value="1"/>
</dbReference>
<organism evidence="4 5">
    <name type="scientific">Baudoinia panamericana (strain UAMH 10762)</name>
    <name type="common">Angels' share fungus</name>
    <name type="synonym">Baudoinia compniacensis (strain UAMH 10762)</name>
    <dbReference type="NCBI Taxonomy" id="717646"/>
    <lineage>
        <taxon>Eukaryota</taxon>
        <taxon>Fungi</taxon>
        <taxon>Dikarya</taxon>
        <taxon>Ascomycota</taxon>
        <taxon>Pezizomycotina</taxon>
        <taxon>Dothideomycetes</taxon>
        <taxon>Dothideomycetidae</taxon>
        <taxon>Mycosphaerellales</taxon>
        <taxon>Teratosphaeriaceae</taxon>
        <taxon>Baudoinia</taxon>
    </lineage>
</organism>
<reference evidence="4 5" key="1">
    <citation type="journal article" date="2012" name="PLoS Pathog.">
        <title>Diverse lifestyles and strategies of plant pathogenesis encoded in the genomes of eighteen Dothideomycetes fungi.</title>
        <authorList>
            <person name="Ohm R.A."/>
            <person name="Feau N."/>
            <person name="Henrissat B."/>
            <person name="Schoch C.L."/>
            <person name="Horwitz B.A."/>
            <person name="Barry K.W."/>
            <person name="Condon B.J."/>
            <person name="Copeland A.C."/>
            <person name="Dhillon B."/>
            <person name="Glaser F."/>
            <person name="Hesse C.N."/>
            <person name="Kosti I."/>
            <person name="LaButti K."/>
            <person name="Lindquist E.A."/>
            <person name="Lucas S."/>
            <person name="Salamov A.A."/>
            <person name="Bradshaw R.E."/>
            <person name="Ciuffetti L."/>
            <person name="Hamelin R.C."/>
            <person name="Kema G.H.J."/>
            <person name="Lawrence C."/>
            <person name="Scott J.A."/>
            <person name="Spatafora J.W."/>
            <person name="Turgeon B.G."/>
            <person name="de Wit P.J.G.M."/>
            <person name="Zhong S."/>
            <person name="Goodwin S.B."/>
            <person name="Grigoriev I.V."/>
        </authorList>
    </citation>
    <scope>NUCLEOTIDE SEQUENCE [LARGE SCALE GENOMIC DNA]</scope>
    <source>
        <strain evidence="4 5">UAMH 10762</strain>
    </source>
</reference>